<comment type="caution">
    <text evidence="8">The sequence shown here is derived from an EMBL/GenBank/DDBJ whole genome shotgun (WGS) entry which is preliminary data.</text>
</comment>
<evidence type="ECO:0000256" key="4">
    <source>
        <dbReference type="ARBA" id="ARBA00022692"/>
    </source>
</evidence>
<evidence type="ECO:0000256" key="7">
    <source>
        <dbReference type="SAM" id="Phobius"/>
    </source>
</evidence>
<feature type="transmembrane region" description="Helical" evidence="7">
    <location>
        <begin position="140"/>
        <end position="160"/>
    </location>
</feature>
<feature type="transmembrane region" description="Helical" evidence="7">
    <location>
        <begin position="374"/>
        <end position="393"/>
    </location>
</feature>
<keyword evidence="4 7" id="KW-0812">Transmembrane</keyword>
<protein>
    <submittedName>
        <fullName evidence="8">Oligosaccharide flippase family protein</fullName>
    </submittedName>
</protein>
<feature type="transmembrane region" description="Helical" evidence="7">
    <location>
        <begin position="279"/>
        <end position="299"/>
    </location>
</feature>
<feature type="transmembrane region" description="Helical" evidence="7">
    <location>
        <begin position="75"/>
        <end position="98"/>
    </location>
</feature>
<evidence type="ECO:0000256" key="1">
    <source>
        <dbReference type="ARBA" id="ARBA00004651"/>
    </source>
</evidence>
<evidence type="ECO:0000313" key="8">
    <source>
        <dbReference type="EMBL" id="MBK1882478.1"/>
    </source>
</evidence>
<sequence>MSKFKDTTWLLLGRFIGLSSPLFVTPYVARALTKEEIGTWALIQVVVGFVAIFQDGGLSPYVIRHKNYEQATRSMVSSCGGLLGVAVGLILLVGSIPVCRLLGISEQWKLFLPLTIVYGLGGLASVWNAELRRNGSFKQLFLAGSIPQLLSVPFSVLLLANGFGLWTFPLAALFGAITQVLFLIPFCRPIRFAWSQALLPEMAQYTRGLLGFSLINYWARRLDDLLIGRYLGTAPLAIYSNAYRLMLLPISQVISLFNPLILPYMSKHQDDLEACRTELYGFLSTIGLIVFAGMSFLWIERNQLINWYLGNGWNEVSDILFWFAPLGMLQCLINPLGNCYMISSRNDRFFWIGVINTAVVICGFIAGLKFGVKGVALGYFIANLIMIYPNVRLSISTIGGSFREWLFNTSILWVIPIGGIIFSQFNTLANPYLSVAISAIFVGLITLSVAVIIFRSKIPTVCQFLRLRRKKTLS</sequence>
<keyword evidence="5 7" id="KW-1133">Transmembrane helix</keyword>
<feature type="transmembrane region" description="Helical" evidence="7">
    <location>
        <begin position="319"/>
        <end position="337"/>
    </location>
</feature>
<feature type="transmembrane region" description="Helical" evidence="7">
    <location>
        <begin position="431"/>
        <end position="454"/>
    </location>
</feature>
<evidence type="ECO:0000256" key="2">
    <source>
        <dbReference type="ARBA" id="ARBA00007430"/>
    </source>
</evidence>
<keyword evidence="9" id="KW-1185">Reference proteome</keyword>
<evidence type="ECO:0000313" key="9">
    <source>
        <dbReference type="Proteomes" id="UP000603141"/>
    </source>
</evidence>
<dbReference type="EMBL" id="JAENIJ010000011">
    <property type="protein sequence ID" value="MBK1882478.1"/>
    <property type="molecule type" value="Genomic_DNA"/>
</dbReference>
<dbReference type="AlphaFoldDB" id="A0A934S5Y8"/>
<name>A0A934S5Y8_9BACT</name>
<feature type="transmembrane region" description="Helical" evidence="7">
    <location>
        <begin position="110"/>
        <end position="128"/>
    </location>
</feature>
<dbReference type="PANTHER" id="PTHR30250:SF10">
    <property type="entry name" value="LIPOPOLYSACCHARIDE BIOSYNTHESIS PROTEIN WZXC"/>
    <property type="match status" value="1"/>
</dbReference>
<feature type="transmembrane region" description="Helical" evidence="7">
    <location>
        <begin position="166"/>
        <end position="186"/>
    </location>
</feature>
<organism evidence="8 9">
    <name type="scientific">Luteolibacter pohnpeiensis</name>
    <dbReference type="NCBI Taxonomy" id="454153"/>
    <lineage>
        <taxon>Bacteria</taxon>
        <taxon>Pseudomonadati</taxon>
        <taxon>Verrucomicrobiota</taxon>
        <taxon>Verrucomicrobiia</taxon>
        <taxon>Verrucomicrobiales</taxon>
        <taxon>Verrucomicrobiaceae</taxon>
        <taxon>Luteolibacter</taxon>
    </lineage>
</organism>
<evidence type="ECO:0000256" key="3">
    <source>
        <dbReference type="ARBA" id="ARBA00022475"/>
    </source>
</evidence>
<comment type="subcellular location">
    <subcellularLocation>
        <location evidence="1">Cell membrane</location>
        <topology evidence="1">Multi-pass membrane protein</topology>
    </subcellularLocation>
</comment>
<keyword evidence="6 7" id="KW-0472">Membrane</keyword>
<gene>
    <name evidence="8" type="ORF">JIN85_08630</name>
</gene>
<dbReference type="RefSeq" id="WP_200269655.1">
    <property type="nucleotide sequence ID" value="NZ_JAENIJ010000011.1"/>
</dbReference>
<dbReference type="InterPro" id="IPR050833">
    <property type="entry name" value="Poly_Biosynth_Transport"/>
</dbReference>
<dbReference type="PANTHER" id="PTHR30250">
    <property type="entry name" value="PST FAMILY PREDICTED COLANIC ACID TRANSPORTER"/>
    <property type="match status" value="1"/>
</dbReference>
<dbReference type="Proteomes" id="UP000603141">
    <property type="component" value="Unassembled WGS sequence"/>
</dbReference>
<comment type="similarity">
    <text evidence="2">Belongs to the polysaccharide synthase family.</text>
</comment>
<dbReference type="GO" id="GO:0005886">
    <property type="term" value="C:plasma membrane"/>
    <property type="evidence" value="ECO:0007669"/>
    <property type="project" value="UniProtKB-SubCell"/>
</dbReference>
<accession>A0A934S5Y8</accession>
<feature type="transmembrane region" description="Helical" evidence="7">
    <location>
        <begin position="41"/>
        <end position="63"/>
    </location>
</feature>
<feature type="transmembrane region" description="Helical" evidence="7">
    <location>
        <begin position="405"/>
        <end position="425"/>
    </location>
</feature>
<evidence type="ECO:0000256" key="5">
    <source>
        <dbReference type="ARBA" id="ARBA00022989"/>
    </source>
</evidence>
<dbReference type="Pfam" id="PF13440">
    <property type="entry name" value="Polysacc_synt_3"/>
    <property type="match status" value="1"/>
</dbReference>
<keyword evidence="3" id="KW-1003">Cell membrane</keyword>
<reference evidence="8" key="1">
    <citation type="submission" date="2021-01" db="EMBL/GenBank/DDBJ databases">
        <title>Modified the classification status of verrucomicrobia.</title>
        <authorList>
            <person name="Feng X."/>
        </authorList>
    </citation>
    <scope>NUCLEOTIDE SEQUENCE</scope>
    <source>
        <strain evidence="8">KCTC 22041</strain>
    </source>
</reference>
<feature type="transmembrane region" description="Helical" evidence="7">
    <location>
        <begin position="349"/>
        <end position="368"/>
    </location>
</feature>
<evidence type="ECO:0000256" key="6">
    <source>
        <dbReference type="ARBA" id="ARBA00023136"/>
    </source>
</evidence>
<proteinExistence type="inferred from homology"/>